<comment type="caution">
    <text evidence="1">The sequence shown here is derived from an EMBL/GenBank/DDBJ whole genome shotgun (WGS) entry which is preliminary data.</text>
</comment>
<dbReference type="Proteomes" id="UP000321513">
    <property type="component" value="Unassembled WGS sequence"/>
</dbReference>
<keyword evidence="2" id="KW-1185">Reference proteome</keyword>
<proteinExistence type="predicted"/>
<sequence length="101" mass="11611">MIYLRIFYYPSKKPSNMNIHFNFHGSTYKAGLAKQGDNKLEVLIKDDVLEKQFGHSLPFFIENKSINFDTFNRSHSDLYALNSSISKAIVEQCSEILDSSN</sequence>
<organism evidence="1 2">
    <name type="scientific">Segetibacter aerophilus</name>
    <dbReference type="NCBI Taxonomy" id="670293"/>
    <lineage>
        <taxon>Bacteria</taxon>
        <taxon>Pseudomonadati</taxon>
        <taxon>Bacteroidota</taxon>
        <taxon>Chitinophagia</taxon>
        <taxon>Chitinophagales</taxon>
        <taxon>Chitinophagaceae</taxon>
        <taxon>Segetibacter</taxon>
    </lineage>
</organism>
<reference evidence="1 2" key="1">
    <citation type="submission" date="2019-07" db="EMBL/GenBank/DDBJ databases">
        <title>Whole genome shotgun sequence of Segetibacter aerophilus NBRC 106135.</title>
        <authorList>
            <person name="Hosoyama A."/>
            <person name="Uohara A."/>
            <person name="Ohji S."/>
            <person name="Ichikawa N."/>
        </authorList>
    </citation>
    <scope>NUCLEOTIDE SEQUENCE [LARGE SCALE GENOMIC DNA]</scope>
    <source>
        <strain evidence="1 2">NBRC 106135</strain>
    </source>
</reference>
<name>A0A512B7I9_9BACT</name>
<evidence type="ECO:0000313" key="2">
    <source>
        <dbReference type="Proteomes" id="UP000321513"/>
    </source>
</evidence>
<accession>A0A512B7I9</accession>
<gene>
    <name evidence="1" type="ORF">SAE01_04220</name>
</gene>
<dbReference type="EMBL" id="BJYT01000001">
    <property type="protein sequence ID" value="GEO07926.1"/>
    <property type="molecule type" value="Genomic_DNA"/>
</dbReference>
<protein>
    <submittedName>
        <fullName evidence="1">Uncharacterized protein</fullName>
    </submittedName>
</protein>
<evidence type="ECO:0000313" key="1">
    <source>
        <dbReference type="EMBL" id="GEO07926.1"/>
    </source>
</evidence>
<dbReference type="AlphaFoldDB" id="A0A512B7I9"/>